<gene>
    <name evidence="1" type="ORF">BDY19DRAFT_992544</name>
</gene>
<comment type="caution">
    <text evidence="1">The sequence shown here is derived from an EMBL/GenBank/DDBJ whole genome shotgun (WGS) entry which is preliminary data.</text>
</comment>
<evidence type="ECO:0000313" key="1">
    <source>
        <dbReference type="EMBL" id="KAI0090341.1"/>
    </source>
</evidence>
<protein>
    <submittedName>
        <fullName evidence="1">Uncharacterized protein</fullName>
    </submittedName>
</protein>
<name>A0ACB8U873_9APHY</name>
<evidence type="ECO:0000313" key="2">
    <source>
        <dbReference type="Proteomes" id="UP001055072"/>
    </source>
</evidence>
<accession>A0ACB8U873</accession>
<reference evidence="1" key="1">
    <citation type="journal article" date="2021" name="Environ. Microbiol.">
        <title>Gene family expansions and transcriptome signatures uncover fungal adaptations to wood decay.</title>
        <authorList>
            <person name="Hage H."/>
            <person name="Miyauchi S."/>
            <person name="Viragh M."/>
            <person name="Drula E."/>
            <person name="Min B."/>
            <person name="Chaduli D."/>
            <person name="Navarro D."/>
            <person name="Favel A."/>
            <person name="Norest M."/>
            <person name="Lesage-Meessen L."/>
            <person name="Balint B."/>
            <person name="Merenyi Z."/>
            <person name="de Eugenio L."/>
            <person name="Morin E."/>
            <person name="Martinez A.T."/>
            <person name="Baldrian P."/>
            <person name="Stursova M."/>
            <person name="Martinez M.J."/>
            <person name="Novotny C."/>
            <person name="Magnuson J.K."/>
            <person name="Spatafora J.W."/>
            <person name="Maurice S."/>
            <person name="Pangilinan J."/>
            <person name="Andreopoulos W."/>
            <person name="LaButti K."/>
            <person name="Hundley H."/>
            <person name="Na H."/>
            <person name="Kuo A."/>
            <person name="Barry K."/>
            <person name="Lipzen A."/>
            <person name="Henrissat B."/>
            <person name="Riley R."/>
            <person name="Ahrendt S."/>
            <person name="Nagy L.G."/>
            <person name="Grigoriev I.V."/>
            <person name="Martin F."/>
            <person name="Rosso M.N."/>
        </authorList>
    </citation>
    <scope>NUCLEOTIDE SEQUENCE</scope>
    <source>
        <strain evidence="1">CBS 384.51</strain>
    </source>
</reference>
<sequence>TSPKIITEANLYDQEVLQQIVEVLEIVETKLSEFESAVSETTELFLELDDEYECSYYLVDHNLQVQFWLEEVQTDELGARNCASDDHLRLELERFYWMHVEYFCSHESTGLNLSPDSLIDIMTQGRADQVTSTTSTFPYSIEDCGQFIECLQTLKGSIQCPSAFSKWTIARIWQNVLDVRFLTHYGQEHARVSSNISVLDIDVPEETLLFKCCDFLGFHAPQTYLGLLNQQWVDEIAHSVRWKPFITACQSEWKMSLLLSFAVLICNLLLISSPIASSTPIAIAAILLCNASVGAAVMLLIQHGPVDGSELASDLSDYLQAANSKHFGFQITAVAFSLPRALTLWALIVSSTQVVVVTLGLTLAGVCIGAVISVFLGLSALRKIGQTISSTNLWGRFCRCYGKRFFYRHLEQSIV</sequence>
<organism evidence="1 2">
    <name type="scientific">Irpex rosettiformis</name>
    <dbReference type="NCBI Taxonomy" id="378272"/>
    <lineage>
        <taxon>Eukaryota</taxon>
        <taxon>Fungi</taxon>
        <taxon>Dikarya</taxon>
        <taxon>Basidiomycota</taxon>
        <taxon>Agaricomycotina</taxon>
        <taxon>Agaricomycetes</taxon>
        <taxon>Polyporales</taxon>
        <taxon>Irpicaceae</taxon>
        <taxon>Irpex</taxon>
    </lineage>
</organism>
<proteinExistence type="predicted"/>
<keyword evidence="2" id="KW-1185">Reference proteome</keyword>
<dbReference type="EMBL" id="MU274908">
    <property type="protein sequence ID" value="KAI0090341.1"/>
    <property type="molecule type" value="Genomic_DNA"/>
</dbReference>
<dbReference type="Proteomes" id="UP001055072">
    <property type="component" value="Unassembled WGS sequence"/>
</dbReference>
<feature type="non-terminal residue" evidence="1">
    <location>
        <position position="1"/>
    </location>
</feature>